<keyword evidence="1" id="KW-0812">Transmembrane</keyword>
<name>A0A934SMH5_9MICO</name>
<reference evidence="2" key="1">
    <citation type="submission" date="2021-01" db="EMBL/GenBank/DDBJ databases">
        <title>Lacisediminihabitans sp. nov. strain G11-30, isolated from Antarctic Soil.</title>
        <authorList>
            <person name="Li J."/>
        </authorList>
    </citation>
    <scope>NUCLEOTIDE SEQUENCE</scope>
    <source>
        <strain evidence="2">G11-30</strain>
    </source>
</reference>
<keyword evidence="3" id="KW-1185">Reference proteome</keyword>
<dbReference type="RefSeq" id="WP_200556288.1">
    <property type="nucleotide sequence ID" value="NZ_JAEPES010000003.1"/>
</dbReference>
<accession>A0A934SMH5</accession>
<feature type="transmembrane region" description="Helical" evidence="1">
    <location>
        <begin position="75"/>
        <end position="94"/>
    </location>
</feature>
<feature type="transmembrane region" description="Helical" evidence="1">
    <location>
        <begin position="30"/>
        <end position="55"/>
    </location>
</feature>
<evidence type="ECO:0000313" key="2">
    <source>
        <dbReference type="EMBL" id="MBK4347697.1"/>
    </source>
</evidence>
<sequence length="130" mass="13375">MGAGYRDLRRIPSLRDRAEVRGSVTGGESLHMLGLVLLHFVAAAIATGVVFILSFNSDACSESGTCNFELGAVSLYLPFIAAVVVATVGVIGGVRSARRSRSASLPLTIGLLIVMLAGGIAIGLNLAAFT</sequence>
<evidence type="ECO:0000313" key="3">
    <source>
        <dbReference type="Proteomes" id="UP000636458"/>
    </source>
</evidence>
<dbReference type="Proteomes" id="UP000636458">
    <property type="component" value="Unassembled WGS sequence"/>
</dbReference>
<dbReference type="AlphaFoldDB" id="A0A934SMH5"/>
<protein>
    <submittedName>
        <fullName evidence="2">Uncharacterized protein</fullName>
    </submittedName>
</protein>
<feature type="transmembrane region" description="Helical" evidence="1">
    <location>
        <begin position="106"/>
        <end position="129"/>
    </location>
</feature>
<dbReference type="EMBL" id="JAEPES010000003">
    <property type="protein sequence ID" value="MBK4347697.1"/>
    <property type="molecule type" value="Genomic_DNA"/>
</dbReference>
<proteinExistence type="predicted"/>
<organism evidence="2 3">
    <name type="scientific">Lacisediminihabitans changchengi</name>
    <dbReference type="NCBI Taxonomy" id="2787634"/>
    <lineage>
        <taxon>Bacteria</taxon>
        <taxon>Bacillati</taxon>
        <taxon>Actinomycetota</taxon>
        <taxon>Actinomycetes</taxon>
        <taxon>Micrococcales</taxon>
        <taxon>Microbacteriaceae</taxon>
        <taxon>Lacisediminihabitans</taxon>
    </lineage>
</organism>
<keyword evidence="1" id="KW-0472">Membrane</keyword>
<gene>
    <name evidence="2" type="ORF">IV501_08635</name>
</gene>
<comment type="caution">
    <text evidence="2">The sequence shown here is derived from an EMBL/GenBank/DDBJ whole genome shotgun (WGS) entry which is preliminary data.</text>
</comment>
<evidence type="ECO:0000256" key="1">
    <source>
        <dbReference type="SAM" id="Phobius"/>
    </source>
</evidence>
<keyword evidence="1" id="KW-1133">Transmembrane helix</keyword>